<accession>A0AA38UJU1</accession>
<keyword evidence="2" id="KW-1185">Reference proteome</keyword>
<dbReference type="Proteomes" id="UP001163846">
    <property type="component" value="Unassembled WGS sequence"/>
</dbReference>
<organism evidence="1 2">
    <name type="scientific">Lentinula raphanica</name>
    <dbReference type="NCBI Taxonomy" id="153919"/>
    <lineage>
        <taxon>Eukaryota</taxon>
        <taxon>Fungi</taxon>
        <taxon>Dikarya</taxon>
        <taxon>Basidiomycota</taxon>
        <taxon>Agaricomycotina</taxon>
        <taxon>Agaricomycetes</taxon>
        <taxon>Agaricomycetidae</taxon>
        <taxon>Agaricales</taxon>
        <taxon>Marasmiineae</taxon>
        <taxon>Omphalotaceae</taxon>
        <taxon>Lentinula</taxon>
    </lineage>
</organism>
<name>A0AA38UJU1_9AGAR</name>
<protein>
    <submittedName>
        <fullName evidence="1">Uncharacterized protein</fullName>
    </submittedName>
</protein>
<dbReference type="EMBL" id="MU806051">
    <property type="protein sequence ID" value="KAJ3841112.1"/>
    <property type="molecule type" value="Genomic_DNA"/>
</dbReference>
<dbReference type="AlphaFoldDB" id="A0AA38UJU1"/>
<evidence type="ECO:0000313" key="1">
    <source>
        <dbReference type="EMBL" id="KAJ3841112.1"/>
    </source>
</evidence>
<evidence type="ECO:0000313" key="2">
    <source>
        <dbReference type="Proteomes" id="UP001163846"/>
    </source>
</evidence>
<reference evidence="1" key="1">
    <citation type="submission" date="2022-08" db="EMBL/GenBank/DDBJ databases">
        <authorList>
            <consortium name="DOE Joint Genome Institute"/>
            <person name="Min B."/>
            <person name="Riley R."/>
            <person name="Sierra-Patev S."/>
            <person name="Naranjo-Ortiz M."/>
            <person name="Looney B."/>
            <person name="Konkel Z."/>
            <person name="Slot J.C."/>
            <person name="Sakamoto Y."/>
            <person name="Steenwyk J.L."/>
            <person name="Rokas A."/>
            <person name="Carro J."/>
            <person name="Camarero S."/>
            <person name="Ferreira P."/>
            <person name="Molpeceres G."/>
            <person name="Ruiz-Duenas F.J."/>
            <person name="Serrano A."/>
            <person name="Henrissat B."/>
            <person name="Drula E."/>
            <person name="Hughes K.W."/>
            <person name="Mata J.L."/>
            <person name="Ishikawa N.K."/>
            <person name="Vargas-Isla R."/>
            <person name="Ushijima S."/>
            <person name="Smith C.A."/>
            <person name="Ahrendt S."/>
            <person name="Andreopoulos W."/>
            <person name="He G."/>
            <person name="Labutti K."/>
            <person name="Lipzen A."/>
            <person name="Ng V."/>
            <person name="Sandor L."/>
            <person name="Barry K."/>
            <person name="Martinez A.T."/>
            <person name="Xiao Y."/>
            <person name="Gibbons J.G."/>
            <person name="Terashima K."/>
            <person name="Hibbett D.S."/>
            <person name="Grigoriev I.V."/>
        </authorList>
    </citation>
    <scope>NUCLEOTIDE SEQUENCE</scope>
    <source>
        <strain evidence="1">TFB9207</strain>
    </source>
</reference>
<proteinExistence type="predicted"/>
<sequence length="476" mass="52721">MRADVRADVRRIKDAILLIDVWFFHQVLPAMPSSPRLQRIHTTTSPISRRVLFHPREEVKRTNKLRRTSNLYDNDTGMLNSQLTDTQWATNIGLEATQETHSLTSTPIKNEVSLCIPSSPALPNHKSEINNICVKMEEPSGLKHYTASSPIKAEMFAVQIPPALSDYHNSPLDKRNVKEEHPTPLLYRLPGVTTCDLPPIYHLPDSYPRVNNVLAPTTAPLDLKPLVDMPVPSTTSMLTSESTLRVDDTPLASTARVFTPDMEPDVFTSDTKTPRVNSVLAATTAPSDLKPLVDMPVPSTTSMLTSESMLRVNDTPLASTARVFTIDMEPDVFTSDTKTPASIVLPVDRASVTAAAAVALDLNPPAHHALVPSTASSPTLRHIGHDAILDYAPPSEKEMVASAAHAVVDILHNLADELRERYTKDLTAVENERDLLRLQLAYQEKYINHLRILWSDQGLSPPSSPIMESQKDYFHL</sequence>
<gene>
    <name evidence="1" type="ORF">F5878DRAFT_671345</name>
</gene>
<comment type="caution">
    <text evidence="1">The sequence shown here is derived from an EMBL/GenBank/DDBJ whole genome shotgun (WGS) entry which is preliminary data.</text>
</comment>